<evidence type="ECO:0000313" key="1">
    <source>
        <dbReference type="EMBL" id="KAJ7690506.1"/>
    </source>
</evidence>
<gene>
    <name evidence="1" type="ORF">B0H17DRAFT_935912</name>
</gene>
<accession>A0AAD7DFI1</accession>
<reference evidence="1" key="1">
    <citation type="submission" date="2023-03" db="EMBL/GenBank/DDBJ databases">
        <title>Massive genome expansion in bonnet fungi (Mycena s.s.) driven by repeated elements and novel gene families across ecological guilds.</title>
        <authorList>
            <consortium name="Lawrence Berkeley National Laboratory"/>
            <person name="Harder C.B."/>
            <person name="Miyauchi S."/>
            <person name="Viragh M."/>
            <person name="Kuo A."/>
            <person name="Thoen E."/>
            <person name="Andreopoulos B."/>
            <person name="Lu D."/>
            <person name="Skrede I."/>
            <person name="Drula E."/>
            <person name="Henrissat B."/>
            <person name="Morin E."/>
            <person name="Kohler A."/>
            <person name="Barry K."/>
            <person name="LaButti K."/>
            <person name="Morin E."/>
            <person name="Salamov A."/>
            <person name="Lipzen A."/>
            <person name="Mereny Z."/>
            <person name="Hegedus B."/>
            <person name="Baldrian P."/>
            <person name="Stursova M."/>
            <person name="Weitz H."/>
            <person name="Taylor A."/>
            <person name="Grigoriev I.V."/>
            <person name="Nagy L.G."/>
            <person name="Martin F."/>
            <person name="Kauserud H."/>
        </authorList>
    </citation>
    <scope>NUCLEOTIDE SEQUENCE</scope>
    <source>
        <strain evidence="1">CBHHK067</strain>
    </source>
</reference>
<dbReference type="Proteomes" id="UP001221757">
    <property type="component" value="Unassembled WGS sequence"/>
</dbReference>
<organism evidence="1 2">
    <name type="scientific">Mycena rosella</name>
    <name type="common">Pink bonnet</name>
    <name type="synonym">Agaricus rosellus</name>
    <dbReference type="NCBI Taxonomy" id="1033263"/>
    <lineage>
        <taxon>Eukaryota</taxon>
        <taxon>Fungi</taxon>
        <taxon>Dikarya</taxon>
        <taxon>Basidiomycota</taxon>
        <taxon>Agaricomycotina</taxon>
        <taxon>Agaricomycetes</taxon>
        <taxon>Agaricomycetidae</taxon>
        <taxon>Agaricales</taxon>
        <taxon>Marasmiineae</taxon>
        <taxon>Mycenaceae</taxon>
        <taxon>Mycena</taxon>
    </lineage>
</organism>
<comment type="caution">
    <text evidence="1">The sequence shown here is derived from an EMBL/GenBank/DDBJ whole genome shotgun (WGS) entry which is preliminary data.</text>
</comment>
<proteinExistence type="predicted"/>
<evidence type="ECO:0000313" key="2">
    <source>
        <dbReference type="Proteomes" id="UP001221757"/>
    </source>
</evidence>
<protein>
    <submittedName>
        <fullName evidence="1">Uncharacterized protein</fullName>
    </submittedName>
</protein>
<sequence>MASEERHRPRAVLLHGHDQARTHILRVRKPDDTLVPVPIGPGIPRRDKAEMYARYCRLMLIFFKPWRHASDLRVQGQSWEEAFHTFRANCSPSVLKMMDNMQILHECRDSRDD</sequence>
<dbReference type="AlphaFoldDB" id="A0AAD7DFI1"/>
<feature type="non-terminal residue" evidence="1">
    <location>
        <position position="113"/>
    </location>
</feature>
<dbReference type="EMBL" id="JARKIE010000064">
    <property type="protein sequence ID" value="KAJ7690506.1"/>
    <property type="molecule type" value="Genomic_DNA"/>
</dbReference>
<name>A0AAD7DFI1_MYCRO</name>
<keyword evidence="2" id="KW-1185">Reference proteome</keyword>